<dbReference type="EMBL" id="JBHUHD010000001">
    <property type="protein sequence ID" value="MFD2142864.1"/>
    <property type="molecule type" value="Genomic_DNA"/>
</dbReference>
<sequence>MQSLIDQPLTRPIVLNTSPPRTIGTVLAAIACLNDRGFSDDEIDRTIEQLMRAAGSGDAAAIAMATDELEAMLRRHGLV</sequence>
<organism evidence="1 2">
    <name type="scientific">Ancylobacter oerskovii</name>
    <dbReference type="NCBI Taxonomy" id="459519"/>
    <lineage>
        <taxon>Bacteria</taxon>
        <taxon>Pseudomonadati</taxon>
        <taxon>Pseudomonadota</taxon>
        <taxon>Alphaproteobacteria</taxon>
        <taxon>Hyphomicrobiales</taxon>
        <taxon>Xanthobacteraceae</taxon>
        <taxon>Ancylobacter</taxon>
    </lineage>
</organism>
<gene>
    <name evidence="1" type="ORF">ACFSNC_20855</name>
</gene>
<proteinExistence type="predicted"/>
<evidence type="ECO:0000313" key="1">
    <source>
        <dbReference type="EMBL" id="MFD2142864.1"/>
    </source>
</evidence>
<dbReference type="RefSeq" id="WP_213356183.1">
    <property type="nucleotide sequence ID" value="NZ_JAHBGB010000044.1"/>
</dbReference>
<comment type="caution">
    <text evidence="1">The sequence shown here is derived from an EMBL/GenBank/DDBJ whole genome shotgun (WGS) entry which is preliminary data.</text>
</comment>
<evidence type="ECO:0000313" key="2">
    <source>
        <dbReference type="Proteomes" id="UP001597299"/>
    </source>
</evidence>
<protein>
    <submittedName>
        <fullName evidence="1">Uncharacterized protein</fullName>
    </submittedName>
</protein>
<dbReference type="Proteomes" id="UP001597299">
    <property type="component" value="Unassembled WGS sequence"/>
</dbReference>
<reference evidence="2" key="1">
    <citation type="journal article" date="2019" name="Int. J. Syst. Evol. Microbiol.">
        <title>The Global Catalogue of Microorganisms (GCM) 10K type strain sequencing project: providing services to taxonomists for standard genome sequencing and annotation.</title>
        <authorList>
            <consortium name="The Broad Institute Genomics Platform"/>
            <consortium name="The Broad Institute Genome Sequencing Center for Infectious Disease"/>
            <person name="Wu L."/>
            <person name="Ma J."/>
        </authorList>
    </citation>
    <scope>NUCLEOTIDE SEQUENCE [LARGE SCALE GENOMIC DNA]</scope>
    <source>
        <strain evidence="2">CCM 7435</strain>
    </source>
</reference>
<name>A0ABW4Z2U7_9HYPH</name>
<keyword evidence="2" id="KW-1185">Reference proteome</keyword>
<accession>A0ABW4Z2U7</accession>